<evidence type="ECO:0000256" key="1">
    <source>
        <dbReference type="SAM" id="SignalP"/>
    </source>
</evidence>
<dbReference type="Pfam" id="PF18197">
    <property type="entry name" value="TTHB210-like"/>
    <property type="match status" value="1"/>
</dbReference>
<feature type="chain" id="PRO_5011640557" description="TTHB210-like domain-containing protein" evidence="1">
    <location>
        <begin position="28"/>
        <end position="270"/>
    </location>
</feature>
<dbReference type="InterPro" id="IPR033786">
    <property type="entry name" value="TTHB210-like"/>
</dbReference>
<protein>
    <recommendedName>
        <fullName evidence="2">TTHB210-like domain-containing protein</fullName>
    </recommendedName>
</protein>
<dbReference type="EMBL" id="FOHS01000001">
    <property type="protein sequence ID" value="SET07979.1"/>
    <property type="molecule type" value="Genomic_DNA"/>
</dbReference>
<dbReference type="CDD" id="cd11669">
    <property type="entry name" value="TTHB210-like"/>
    <property type="match status" value="1"/>
</dbReference>
<dbReference type="STRING" id="82805.SAMN04487998_1123"/>
<gene>
    <name evidence="3" type="ORF">SAMN04487998_1123</name>
</gene>
<evidence type="ECO:0000259" key="2">
    <source>
        <dbReference type="Pfam" id="PF18197"/>
    </source>
</evidence>
<dbReference type="PROSITE" id="PS51257">
    <property type="entry name" value="PROKAR_LIPOPROTEIN"/>
    <property type="match status" value="1"/>
</dbReference>
<evidence type="ECO:0000313" key="3">
    <source>
        <dbReference type="EMBL" id="SET07979.1"/>
    </source>
</evidence>
<keyword evidence="4" id="KW-1185">Reference proteome</keyword>
<dbReference type="Proteomes" id="UP000198697">
    <property type="component" value="Unassembled WGS sequence"/>
</dbReference>
<feature type="signal peptide" evidence="1">
    <location>
        <begin position="1"/>
        <end position="27"/>
    </location>
</feature>
<accession>A0A1I0BLZ1</accession>
<name>A0A1I0BLZ1_9BACT</name>
<keyword evidence="1" id="KW-0732">Signal</keyword>
<proteinExistence type="predicted"/>
<dbReference type="InterPro" id="IPR040832">
    <property type="entry name" value="TTHB210-like_dom"/>
</dbReference>
<dbReference type="RefSeq" id="WP_092769165.1">
    <property type="nucleotide sequence ID" value="NZ_FOHS01000001.1"/>
</dbReference>
<evidence type="ECO:0000313" key="4">
    <source>
        <dbReference type="Proteomes" id="UP000198697"/>
    </source>
</evidence>
<dbReference type="OrthoDB" id="2867208at2"/>
<sequence>MKAQLTFSGWAWGRTLLLAMGLPLLIAACDKDDSDKPQPTVAYGPTVKIGDGSGRSFVAADAQQQPTEIGVAISESALTGLPAMPAMGTMYDMALPDGKATSQLPFDHISFDWNPNGHEPAGIYTVPHFDAHFYMQPMAIQHAITLDDPKGDIFPAADKLPAGYITPPNVAPGRTVPMMGRHWLDPSGPEYQPGGSFGHTFVYGTYDGHVTFLEPMFTKAMLAPGLSMEKEIKQPAVYEITGKYFPTLYTIRHDAAQHEYVISLKAMAMR</sequence>
<organism evidence="3 4">
    <name type="scientific">Hymenobacter actinosclerus</name>
    <dbReference type="NCBI Taxonomy" id="82805"/>
    <lineage>
        <taxon>Bacteria</taxon>
        <taxon>Pseudomonadati</taxon>
        <taxon>Bacteroidota</taxon>
        <taxon>Cytophagia</taxon>
        <taxon>Cytophagales</taxon>
        <taxon>Hymenobacteraceae</taxon>
        <taxon>Hymenobacter</taxon>
    </lineage>
</organism>
<dbReference type="AlphaFoldDB" id="A0A1I0BLZ1"/>
<reference evidence="4" key="1">
    <citation type="submission" date="2016-10" db="EMBL/GenBank/DDBJ databases">
        <authorList>
            <person name="Varghese N."/>
            <person name="Submissions S."/>
        </authorList>
    </citation>
    <scope>NUCLEOTIDE SEQUENCE [LARGE SCALE GENOMIC DNA]</scope>
    <source>
        <strain evidence="4">DSM 15310</strain>
    </source>
</reference>
<feature type="domain" description="TTHB210-like" evidence="2">
    <location>
        <begin position="61"/>
        <end position="113"/>
    </location>
</feature>